<dbReference type="GO" id="GO:0032259">
    <property type="term" value="P:methylation"/>
    <property type="evidence" value="ECO:0007669"/>
    <property type="project" value="UniProtKB-KW"/>
</dbReference>
<name>A0A3R6EBL4_9BACT</name>
<protein>
    <submittedName>
        <fullName evidence="4">SAM-dependent methyltransferase</fullName>
    </submittedName>
</protein>
<evidence type="ECO:0000313" key="4">
    <source>
        <dbReference type="EMBL" id="RHH79679.1"/>
    </source>
</evidence>
<dbReference type="RefSeq" id="WP_122122130.1">
    <property type="nucleotide sequence ID" value="NZ_DAWDXW010000002.1"/>
</dbReference>
<proteinExistence type="predicted"/>
<dbReference type="GO" id="GO:0004808">
    <property type="term" value="F:tRNA (5-methylaminomethyl-2-thiouridylate)(34)-methyltransferase activity"/>
    <property type="evidence" value="ECO:0007669"/>
    <property type="project" value="InterPro"/>
</dbReference>
<dbReference type="AlphaFoldDB" id="A0A3R6EBL4"/>
<dbReference type="PANTHER" id="PTHR39963">
    <property type="entry name" value="SLL0983 PROTEIN"/>
    <property type="match status" value="1"/>
</dbReference>
<dbReference type="EMBL" id="QSEF01000016">
    <property type="protein sequence ID" value="RGZ46745.1"/>
    <property type="molecule type" value="Genomic_DNA"/>
</dbReference>
<evidence type="ECO:0000313" key="3">
    <source>
        <dbReference type="EMBL" id="RGZ46745.1"/>
    </source>
</evidence>
<dbReference type="InterPro" id="IPR008471">
    <property type="entry name" value="MnmC-like_methylTransf"/>
</dbReference>
<feature type="domain" description="MnmC-like methyltransferase" evidence="1">
    <location>
        <begin position="144"/>
        <end position="225"/>
    </location>
</feature>
<accession>A0A3R6EBL4</accession>
<evidence type="ECO:0000313" key="5">
    <source>
        <dbReference type="Proteomes" id="UP000261088"/>
    </source>
</evidence>
<evidence type="ECO:0000259" key="1">
    <source>
        <dbReference type="Pfam" id="PF05430"/>
    </source>
</evidence>
<comment type="caution">
    <text evidence="4">The sequence shown here is derived from an EMBL/GenBank/DDBJ whole genome shotgun (WGS) entry which is preliminary data.</text>
</comment>
<dbReference type="Proteomes" id="UP000283732">
    <property type="component" value="Unassembled WGS sequence"/>
</dbReference>
<dbReference type="NCBIfam" id="NF033855">
    <property type="entry name" value="tRNA_MNMC2"/>
    <property type="match status" value="1"/>
</dbReference>
<dbReference type="InterPro" id="IPR047785">
    <property type="entry name" value="tRNA_MNMC2"/>
</dbReference>
<dbReference type="EMBL" id="QRKC01000001">
    <property type="protein sequence ID" value="RHH79679.1"/>
    <property type="molecule type" value="Genomic_DNA"/>
</dbReference>
<keyword evidence="4" id="KW-0808">Transferase</keyword>
<dbReference type="SUPFAM" id="SSF53335">
    <property type="entry name" value="S-adenosyl-L-methionine-dependent methyltransferases"/>
    <property type="match status" value="1"/>
</dbReference>
<reference evidence="5 6" key="1">
    <citation type="submission" date="2018-08" db="EMBL/GenBank/DDBJ databases">
        <title>A genome reference for cultivated species of the human gut microbiota.</title>
        <authorList>
            <person name="Zou Y."/>
            <person name="Xue W."/>
            <person name="Luo G."/>
        </authorList>
    </citation>
    <scope>NUCLEOTIDE SEQUENCE [LARGE SCALE GENOMIC DNA]</scope>
    <source>
        <strain evidence="4 6">AM16-50</strain>
        <strain evidence="3 7">AM50-15</strain>
        <strain evidence="2 5">OM05-11AA</strain>
    </source>
</reference>
<dbReference type="Gene3D" id="3.40.50.150">
    <property type="entry name" value="Vaccinia Virus protein VP39"/>
    <property type="match status" value="1"/>
</dbReference>
<organism evidence="4 6">
    <name type="scientific">Parabacteroides merdae</name>
    <dbReference type="NCBI Taxonomy" id="46503"/>
    <lineage>
        <taxon>Bacteria</taxon>
        <taxon>Pseudomonadati</taxon>
        <taxon>Bacteroidota</taxon>
        <taxon>Bacteroidia</taxon>
        <taxon>Bacteroidales</taxon>
        <taxon>Tannerellaceae</taxon>
        <taxon>Parabacteroides</taxon>
    </lineage>
</organism>
<evidence type="ECO:0000313" key="2">
    <source>
        <dbReference type="EMBL" id="RGN51695.1"/>
    </source>
</evidence>
<evidence type="ECO:0000313" key="6">
    <source>
        <dbReference type="Proteomes" id="UP000283732"/>
    </source>
</evidence>
<dbReference type="Proteomes" id="UP000285173">
    <property type="component" value="Unassembled WGS sequence"/>
</dbReference>
<dbReference type="InterPro" id="IPR029063">
    <property type="entry name" value="SAM-dependent_MTases_sf"/>
</dbReference>
<dbReference type="EMBL" id="QSUP01000010">
    <property type="protein sequence ID" value="RGN51695.1"/>
    <property type="molecule type" value="Genomic_DNA"/>
</dbReference>
<dbReference type="Proteomes" id="UP000261088">
    <property type="component" value="Unassembled WGS sequence"/>
</dbReference>
<sequence length="226" mass="25804">MQNATNHIKRELQLTADGSHTLFIPEMDEHYHSVNGAVQESRHVFIEAGLHHLERKEIVVLEIGFGTGLNAFLTLLDAEVHQRKIHYYSVELYPLDMDVIECLNYGEMICAGRKDVFQALHQAEWNVAVQVTDLFGLHKIQGDSNTCVLPDRIDLVYFDAFAPDKQPEMWNQEIFNRLYTRMTGGGVLTTYCAKGVVRRMMKEAGYSVERIPGPPGKREMLRAIKL</sequence>
<dbReference type="Pfam" id="PF05430">
    <property type="entry name" value="Methyltransf_30"/>
    <property type="match status" value="1"/>
</dbReference>
<gene>
    <name evidence="4" type="ORF">DW191_00605</name>
    <name evidence="3" type="ORF">DW986_12115</name>
    <name evidence="2" type="ORF">DXB61_10265</name>
</gene>
<dbReference type="PANTHER" id="PTHR39963:SF1">
    <property type="entry name" value="MNMC-LIKE METHYLTRANSFERASE DOMAIN-CONTAINING PROTEIN"/>
    <property type="match status" value="1"/>
</dbReference>
<dbReference type="GO" id="GO:0016645">
    <property type="term" value="F:oxidoreductase activity, acting on the CH-NH group of donors"/>
    <property type="evidence" value="ECO:0007669"/>
    <property type="project" value="InterPro"/>
</dbReference>
<keyword evidence="4" id="KW-0489">Methyltransferase</keyword>
<evidence type="ECO:0000313" key="7">
    <source>
        <dbReference type="Proteomes" id="UP000285173"/>
    </source>
</evidence>